<keyword evidence="2" id="KW-0472">Membrane</keyword>
<proteinExistence type="predicted"/>
<dbReference type="Proteomes" id="UP000553442">
    <property type="component" value="Unassembled WGS sequence"/>
</dbReference>
<feature type="signal peptide" evidence="5">
    <location>
        <begin position="1"/>
        <end position="22"/>
    </location>
</feature>
<evidence type="ECO:0000256" key="1">
    <source>
        <dbReference type="ARBA" id="ARBA00022729"/>
    </source>
</evidence>
<feature type="chain" id="PRO_5031189271" evidence="5">
    <location>
        <begin position="23"/>
        <end position="236"/>
    </location>
</feature>
<evidence type="ECO:0000313" key="8">
    <source>
        <dbReference type="Proteomes" id="UP000553442"/>
    </source>
</evidence>
<reference evidence="7 8" key="1">
    <citation type="submission" date="2020-08" db="EMBL/GenBank/DDBJ databases">
        <title>Genomic Encyclopedia of Archaeal and Bacterial Type Strains, Phase II (KMG-II): from individual species to whole genera.</title>
        <authorList>
            <person name="Goeker M."/>
        </authorList>
    </citation>
    <scope>NUCLEOTIDE SEQUENCE [LARGE SCALE GENOMIC DNA]</scope>
    <source>
        <strain evidence="7 8">5AG</strain>
    </source>
</reference>
<sequence length="236" mass="25247">MSRLLAPAALGLALLLGGCATATSPAPITPGGQAPLLPSVLFPGDAESFTSWRCTPDQSLVTADPKGPEGELRLWSAHGAWRLQPAVVASGARYEGGQVSFWNRGDAAIVETPRGRLECQAYMQRQALTRQQRPGVMFQGRGNEPGWMVHLANDRPEATLTLDYGTREQTLPYRVTTLDNGAGRVILQSGRGDTPFELRIEAGACLDDMSGEPFPARVTLSVEGEQYRGCGQGIAP</sequence>
<accession>A0A7W5PBB4</accession>
<evidence type="ECO:0000256" key="5">
    <source>
        <dbReference type="SAM" id="SignalP"/>
    </source>
</evidence>
<dbReference type="InterPro" id="IPR036328">
    <property type="entry name" value="MliC_sf"/>
</dbReference>
<evidence type="ECO:0000256" key="2">
    <source>
        <dbReference type="ARBA" id="ARBA00023136"/>
    </source>
</evidence>
<evidence type="ECO:0000256" key="3">
    <source>
        <dbReference type="ARBA" id="ARBA00023139"/>
    </source>
</evidence>
<dbReference type="Gene3D" id="2.40.128.200">
    <property type="match status" value="1"/>
</dbReference>
<protein>
    <submittedName>
        <fullName evidence="7">Putative membrane protein</fullName>
    </submittedName>
</protein>
<name>A0A7W5PBB4_9GAMM</name>
<dbReference type="Pfam" id="PF09864">
    <property type="entry name" value="MliC"/>
    <property type="match status" value="1"/>
</dbReference>
<keyword evidence="3" id="KW-0564">Palmitate</keyword>
<evidence type="ECO:0000256" key="4">
    <source>
        <dbReference type="ARBA" id="ARBA00023288"/>
    </source>
</evidence>
<keyword evidence="1 5" id="KW-0732">Signal</keyword>
<feature type="domain" description="C-type lysozyme inhibitor" evidence="6">
    <location>
        <begin position="66"/>
        <end position="115"/>
    </location>
</feature>
<evidence type="ECO:0000313" key="7">
    <source>
        <dbReference type="EMBL" id="MBB3331432.1"/>
    </source>
</evidence>
<dbReference type="EMBL" id="JACHZF010000015">
    <property type="protein sequence ID" value="MBB3331432.1"/>
    <property type="molecule type" value="Genomic_DNA"/>
</dbReference>
<gene>
    <name evidence="7" type="ORF">BDK63_002315</name>
</gene>
<organism evidence="7 8">
    <name type="scientific">Halomonas campaniensis</name>
    <dbReference type="NCBI Taxonomy" id="213554"/>
    <lineage>
        <taxon>Bacteria</taxon>
        <taxon>Pseudomonadati</taxon>
        <taxon>Pseudomonadota</taxon>
        <taxon>Gammaproteobacteria</taxon>
        <taxon>Oceanospirillales</taxon>
        <taxon>Halomonadaceae</taxon>
        <taxon>Halomonas</taxon>
    </lineage>
</organism>
<evidence type="ECO:0000259" key="6">
    <source>
        <dbReference type="Pfam" id="PF09864"/>
    </source>
</evidence>
<dbReference type="PROSITE" id="PS51257">
    <property type="entry name" value="PROKAR_LIPOPROTEIN"/>
    <property type="match status" value="1"/>
</dbReference>
<keyword evidence="8" id="KW-1185">Reference proteome</keyword>
<keyword evidence="4" id="KW-0449">Lipoprotein</keyword>
<dbReference type="InterPro" id="IPR018660">
    <property type="entry name" value="MliC"/>
</dbReference>
<dbReference type="RefSeq" id="WP_183332058.1">
    <property type="nucleotide sequence ID" value="NZ_JACHZF010000015.1"/>
</dbReference>
<dbReference type="AlphaFoldDB" id="A0A7W5PBB4"/>
<dbReference type="SUPFAM" id="SSF141488">
    <property type="entry name" value="YdhA-like"/>
    <property type="match status" value="1"/>
</dbReference>
<comment type="caution">
    <text evidence="7">The sequence shown here is derived from an EMBL/GenBank/DDBJ whole genome shotgun (WGS) entry which is preliminary data.</text>
</comment>